<keyword evidence="1" id="KW-0472">Membrane</keyword>
<protein>
    <submittedName>
        <fullName evidence="2">Uncharacterized protein</fullName>
    </submittedName>
</protein>
<keyword evidence="1" id="KW-1133">Transmembrane helix</keyword>
<dbReference type="Proteomes" id="UP001439008">
    <property type="component" value="Unassembled WGS sequence"/>
</dbReference>
<keyword evidence="3" id="KW-1185">Reference proteome</keyword>
<name>A0ABV2AI02_9EUKA</name>
<reference evidence="2 3" key="1">
    <citation type="journal article" date="2024" name="BMC Biol.">
        <title>Comparative genomics of Ascetosporea gives new insight into the evolutionary basis for animal parasitism in Rhizaria.</title>
        <authorList>
            <person name="Hiltunen Thoren M."/>
            <person name="Onut-Brannstrom I."/>
            <person name="Alfjorden A."/>
            <person name="Peckova H."/>
            <person name="Swords F."/>
            <person name="Hooper C."/>
            <person name="Holzer A.S."/>
            <person name="Bass D."/>
            <person name="Burki F."/>
        </authorList>
    </citation>
    <scope>NUCLEOTIDE SEQUENCE [LARGE SCALE GENOMIC DNA]</scope>
    <source>
        <strain evidence="2">20-A016</strain>
    </source>
</reference>
<feature type="transmembrane region" description="Helical" evidence="1">
    <location>
        <begin position="260"/>
        <end position="282"/>
    </location>
</feature>
<organism evidence="2 3">
    <name type="scientific">Bonamia ostreae</name>
    <dbReference type="NCBI Taxonomy" id="126728"/>
    <lineage>
        <taxon>Eukaryota</taxon>
        <taxon>Sar</taxon>
        <taxon>Rhizaria</taxon>
        <taxon>Endomyxa</taxon>
        <taxon>Ascetosporea</taxon>
        <taxon>Haplosporida</taxon>
        <taxon>Bonamia</taxon>
    </lineage>
</organism>
<keyword evidence="1" id="KW-0812">Transmembrane</keyword>
<dbReference type="EMBL" id="JBDODL010000189">
    <property type="protein sequence ID" value="MES1919064.1"/>
    <property type="molecule type" value="Genomic_DNA"/>
</dbReference>
<evidence type="ECO:0000313" key="2">
    <source>
        <dbReference type="EMBL" id="MES1919064.1"/>
    </source>
</evidence>
<comment type="caution">
    <text evidence="2">The sequence shown here is derived from an EMBL/GenBank/DDBJ whole genome shotgun (WGS) entry which is preliminary data.</text>
</comment>
<accession>A0ABV2AI02</accession>
<gene>
    <name evidence="2" type="ORF">MHBO_000936</name>
</gene>
<evidence type="ECO:0000256" key="1">
    <source>
        <dbReference type="SAM" id="Phobius"/>
    </source>
</evidence>
<sequence length="309" mass="35545">MDNSNTYKDRLKLKKSTKTAVLGKVNDILRNRSLQTRIFRIQKSCISPVEIVLDFNVILTHCFRTSPLEEHTGFGRFIDIANAFTRSKMGFYIRTGYIHFMGEKYKFLNNQNCEEKCTLKGFLKEVRDNYILPKGWEGITTGFFTTCAGEYKYLAEKGIFSTSTTETIQIVYGSSKNTAKAIAASFARGFGANNVEDETLEFLMNKKHDEFRQVVIANQTVQTVCASEIEIYKRNPKVKFLKITGERDFDPEKIADHKTAWIVGSILFVCLLVFMIFAAFFVKAKYFNSRNKDDDTISMEELYPDEITY</sequence>
<proteinExistence type="predicted"/>
<evidence type="ECO:0000313" key="3">
    <source>
        <dbReference type="Proteomes" id="UP001439008"/>
    </source>
</evidence>